<reference evidence="2" key="1">
    <citation type="journal article" date="2019" name="Int. J. Syst. Evol. Microbiol.">
        <title>The Global Catalogue of Microorganisms (GCM) 10K type strain sequencing project: providing services to taxonomists for standard genome sequencing and annotation.</title>
        <authorList>
            <consortium name="The Broad Institute Genomics Platform"/>
            <consortium name="The Broad Institute Genome Sequencing Center for Infectious Disease"/>
            <person name="Wu L."/>
            <person name="Ma J."/>
        </authorList>
    </citation>
    <scope>NUCLEOTIDE SEQUENCE [LARGE SCALE GENOMIC DNA]</scope>
    <source>
        <strain evidence="2">JCM 17494</strain>
    </source>
</reference>
<dbReference type="Proteomes" id="UP001500711">
    <property type="component" value="Unassembled WGS sequence"/>
</dbReference>
<accession>A0ABP7AJT4</accession>
<dbReference type="SUPFAM" id="SSF53697">
    <property type="entry name" value="SIS domain"/>
    <property type="match status" value="1"/>
</dbReference>
<evidence type="ECO:0000313" key="2">
    <source>
        <dbReference type="Proteomes" id="UP001500711"/>
    </source>
</evidence>
<dbReference type="InterPro" id="IPR046348">
    <property type="entry name" value="SIS_dom_sf"/>
</dbReference>
<name>A0ABP7AJT4_9PSEU</name>
<evidence type="ECO:0008006" key="3">
    <source>
        <dbReference type="Google" id="ProtNLM"/>
    </source>
</evidence>
<evidence type="ECO:0000313" key="1">
    <source>
        <dbReference type="EMBL" id="GAA3634303.1"/>
    </source>
</evidence>
<dbReference type="EMBL" id="BAABBE010000005">
    <property type="protein sequence ID" value="GAA3634303.1"/>
    <property type="molecule type" value="Genomic_DNA"/>
</dbReference>
<organism evidence="1 2">
    <name type="scientific">Lentzea roselyniae</name>
    <dbReference type="NCBI Taxonomy" id="531940"/>
    <lineage>
        <taxon>Bacteria</taxon>
        <taxon>Bacillati</taxon>
        <taxon>Actinomycetota</taxon>
        <taxon>Actinomycetes</taxon>
        <taxon>Pseudonocardiales</taxon>
        <taxon>Pseudonocardiaceae</taxon>
        <taxon>Lentzea</taxon>
    </lineage>
</organism>
<protein>
    <recommendedName>
        <fullName evidence="3">Phospho-glucose isomerase C-terminal SIS domain-containing protein</fullName>
    </recommendedName>
</protein>
<keyword evidence="2" id="KW-1185">Reference proteome</keyword>
<comment type="caution">
    <text evidence="1">The sequence shown here is derived from an EMBL/GenBank/DDBJ whole genome shotgun (WGS) entry which is preliminary data.</text>
</comment>
<proteinExistence type="predicted"/>
<sequence>MTASRYCCWTRRSSRPRLGDPVLDDTLLDDPGRLADADTGGWLRAAARAGAQVRSTAEAAAEAGVERIFSERPRAVVLVTRPGHAVAVADVVMALLGPGCSVPVVVSDEVPPWVGALDVVLAHTEDPGDRVLAESIDRACRRGARTLLTAPDSGPVAAAAAGQAVLLAPRVDVPPGFSFHRALAAWLVVLNSLGLLKVDVDLIADELDREAERDHPMHESFVNPAKSLALRVADRTPLLWGLDEVATSVGVHGAGVLAAFAGVASDVAAYPQALTRPVLHRRAVQGTSGADLFADPDDEPGGGLLRVLLLAVRQGPVADAVRHAAEDALPGADVLEPAVEVAGGDAVSAALLALRFELAALYLGLAAGTLGGNPY</sequence>
<gene>
    <name evidence="1" type="ORF">GCM10022267_21240</name>
</gene>